<gene>
    <name evidence="2" type="ORF">S01H1_03179</name>
</gene>
<feature type="non-terminal residue" evidence="2">
    <location>
        <position position="1"/>
    </location>
</feature>
<organism evidence="2">
    <name type="scientific">marine sediment metagenome</name>
    <dbReference type="NCBI Taxonomy" id="412755"/>
    <lineage>
        <taxon>unclassified sequences</taxon>
        <taxon>metagenomes</taxon>
        <taxon>ecological metagenomes</taxon>
    </lineage>
</organism>
<dbReference type="InterPro" id="IPR011047">
    <property type="entry name" value="Quinoprotein_ADH-like_sf"/>
</dbReference>
<dbReference type="EMBL" id="BARS01001696">
    <property type="protein sequence ID" value="GAF75189.1"/>
    <property type="molecule type" value="Genomic_DNA"/>
</dbReference>
<dbReference type="Gene3D" id="2.130.10.10">
    <property type="entry name" value="YVTN repeat-like/Quinoprotein amine dehydrogenase"/>
    <property type="match status" value="1"/>
</dbReference>
<proteinExistence type="predicted"/>
<protein>
    <recommendedName>
        <fullName evidence="1">Pyrrolo-quinoline quinone repeat domain-containing protein</fullName>
    </recommendedName>
</protein>
<evidence type="ECO:0000259" key="1">
    <source>
        <dbReference type="Pfam" id="PF13360"/>
    </source>
</evidence>
<dbReference type="InterPro" id="IPR015943">
    <property type="entry name" value="WD40/YVTN_repeat-like_dom_sf"/>
</dbReference>
<name>X0S2B1_9ZZZZ</name>
<dbReference type="Pfam" id="PF13360">
    <property type="entry name" value="PQQ_2"/>
    <property type="match status" value="1"/>
</dbReference>
<dbReference type="InterPro" id="IPR002372">
    <property type="entry name" value="PQQ_rpt_dom"/>
</dbReference>
<accession>X0S2B1</accession>
<feature type="non-terminal residue" evidence="2">
    <location>
        <position position="245"/>
    </location>
</feature>
<dbReference type="SUPFAM" id="SSF50998">
    <property type="entry name" value="Quinoprotein alcohol dehydrogenase-like"/>
    <property type="match status" value="1"/>
</dbReference>
<dbReference type="AlphaFoldDB" id="X0S2B1"/>
<feature type="domain" description="Pyrrolo-quinoline quinone repeat" evidence="1">
    <location>
        <begin position="114"/>
        <end position="239"/>
    </location>
</feature>
<evidence type="ECO:0000313" key="2">
    <source>
        <dbReference type="EMBL" id="GAF75189.1"/>
    </source>
</evidence>
<sequence>LRVGVFSGSGARASGIEEHERKDWEYFKIDNHSNLLREGKNVLAIEGHNRKVDSRGFILNPYLVALRDGKLGVNRNIEFAGLPAPVFASTQVAQAQVNNISGITVNADYSSGSKMLVAMNRHSGEVLWKRNAKYSFRHNAIAVAANKVFCIDGMSTTKLAYFKRRGLNFEKKRTLYALDAWTGELLWKTNEGVFGTWLGYSVEHDVLLQAGSRSGDRARDEAGKGMVAYRGSDGKVLWRTDDSYK</sequence>
<reference evidence="2" key="1">
    <citation type="journal article" date="2014" name="Front. Microbiol.">
        <title>High frequency of phylogenetically diverse reductive dehalogenase-homologous genes in deep subseafloor sedimentary metagenomes.</title>
        <authorList>
            <person name="Kawai M."/>
            <person name="Futagami T."/>
            <person name="Toyoda A."/>
            <person name="Takaki Y."/>
            <person name="Nishi S."/>
            <person name="Hori S."/>
            <person name="Arai W."/>
            <person name="Tsubouchi T."/>
            <person name="Morono Y."/>
            <person name="Uchiyama I."/>
            <person name="Ito T."/>
            <person name="Fujiyama A."/>
            <person name="Inagaki F."/>
            <person name="Takami H."/>
        </authorList>
    </citation>
    <scope>NUCLEOTIDE SEQUENCE</scope>
    <source>
        <strain evidence="2">Expedition CK06-06</strain>
    </source>
</reference>
<comment type="caution">
    <text evidence="2">The sequence shown here is derived from an EMBL/GenBank/DDBJ whole genome shotgun (WGS) entry which is preliminary data.</text>
</comment>